<sequence length="95" mass="9425">LAGASAVVAGNTGPAHLAAAVGTPVVSLFAPTVPAARWAPFGVPLALLGDQQAPCKDSRARECPVDGHPCLSSVSADEVAAAVEILASVEEVPTR</sequence>
<evidence type="ECO:0000313" key="3">
    <source>
        <dbReference type="EMBL" id="NEA25559.1"/>
    </source>
</evidence>
<dbReference type="Pfam" id="PF01075">
    <property type="entry name" value="Glyco_transf_9"/>
    <property type="match status" value="1"/>
</dbReference>
<organism evidence="3 4">
    <name type="scientific">Actinomadura bangladeshensis</name>
    <dbReference type="NCBI Taxonomy" id="453573"/>
    <lineage>
        <taxon>Bacteria</taxon>
        <taxon>Bacillati</taxon>
        <taxon>Actinomycetota</taxon>
        <taxon>Actinomycetes</taxon>
        <taxon>Streptosporangiales</taxon>
        <taxon>Thermomonosporaceae</taxon>
        <taxon>Actinomadura</taxon>
    </lineage>
</organism>
<dbReference type="InterPro" id="IPR002201">
    <property type="entry name" value="Glyco_trans_9"/>
</dbReference>
<protein>
    <submittedName>
        <fullName evidence="3">Glycosyltransferase family 9 protein</fullName>
    </submittedName>
</protein>
<evidence type="ECO:0000256" key="2">
    <source>
        <dbReference type="ARBA" id="ARBA00022679"/>
    </source>
</evidence>
<dbReference type="EMBL" id="JAAGLI010000625">
    <property type="protein sequence ID" value="NEA25559.1"/>
    <property type="molecule type" value="Genomic_DNA"/>
</dbReference>
<comment type="caution">
    <text evidence="3">The sequence shown here is derived from an EMBL/GenBank/DDBJ whole genome shotgun (WGS) entry which is preliminary data.</text>
</comment>
<dbReference type="RefSeq" id="WP_163059604.1">
    <property type="nucleotide sequence ID" value="NZ_JAAGLI010000625.1"/>
</dbReference>
<reference evidence="3 4" key="1">
    <citation type="submission" date="2020-01" db="EMBL/GenBank/DDBJ databases">
        <title>Insect and environment-associated Actinomycetes.</title>
        <authorList>
            <person name="Currrie C."/>
            <person name="Chevrette M."/>
            <person name="Carlson C."/>
            <person name="Stubbendieck R."/>
            <person name="Wendt-Pienkowski E."/>
        </authorList>
    </citation>
    <scope>NUCLEOTIDE SEQUENCE [LARGE SCALE GENOMIC DNA]</scope>
    <source>
        <strain evidence="3 4">SID10258</strain>
    </source>
</reference>
<dbReference type="AlphaFoldDB" id="A0A6L9QJB5"/>
<evidence type="ECO:0000256" key="1">
    <source>
        <dbReference type="ARBA" id="ARBA00022676"/>
    </source>
</evidence>
<dbReference type="PANTHER" id="PTHR30160:SF1">
    <property type="entry name" value="LIPOPOLYSACCHARIDE 1,2-N-ACETYLGLUCOSAMINETRANSFERASE-RELATED"/>
    <property type="match status" value="1"/>
</dbReference>
<proteinExistence type="predicted"/>
<dbReference type="PANTHER" id="PTHR30160">
    <property type="entry name" value="TETRAACYLDISACCHARIDE 4'-KINASE-RELATED"/>
    <property type="match status" value="1"/>
</dbReference>
<keyword evidence="2 3" id="KW-0808">Transferase</keyword>
<dbReference type="Gene3D" id="3.40.50.2000">
    <property type="entry name" value="Glycogen Phosphorylase B"/>
    <property type="match status" value="1"/>
</dbReference>
<gene>
    <name evidence="3" type="ORF">G3I70_24175</name>
</gene>
<dbReference type="InterPro" id="IPR051199">
    <property type="entry name" value="LPS_LOS_Heptosyltrfase"/>
</dbReference>
<dbReference type="GO" id="GO:0005829">
    <property type="term" value="C:cytosol"/>
    <property type="evidence" value="ECO:0007669"/>
    <property type="project" value="TreeGrafter"/>
</dbReference>
<keyword evidence="1" id="KW-0328">Glycosyltransferase</keyword>
<accession>A0A6L9QJB5</accession>
<name>A0A6L9QJB5_9ACTN</name>
<dbReference type="Proteomes" id="UP000475532">
    <property type="component" value="Unassembled WGS sequence"/>
</dbReference>
<dbReference type="GO" id="GO:0009244">
    <property type="term" value="P:lipopolysaccharide core region biosynthetic process"/>
    <property type="evidence" value="ECO:0007669"/>
    <property type="project" value="TreeGrafter"/>
</dbReference>
<dbReference type="GO" id="GO:0008713">
    <property type="term" value="F:ADP-heptose-lipopolysaccharide heptosyltransferase activity"/>
    <property type="evidence" value="ECO:0007669"/>
    <property type="project" value="TreeGrafter"/>
</dbReference>
<evidence type="ECO:0000313" key="4">
    <source>
        <dbReference type="Proteomes" id="UP000475532"/>
    </source>
</evidence>
<dbReference type="SUPFAM" id="SSF53756">
    <property type="entry name" value="UDP-Glycosyltransferase/glycogen phosphorylase"/>
    <property type="match status" value="1"/>
</dbReference>
<feature type="non-terminal residue" evidence="3">
    <location>
        <position position="1"/>
    </location>
</feature>